<dbReference type="Proteomes" id="UP000319094">
    <property type="component" value="Unassembled WGS sequence"/>
</dbReference>
<accession>A0A542Y6F0</accession>
<reference evidence="1 2" key="1">
    <citation type="submission" date="2019-06" db="EMBL/GenBank/DDBJ databases">
        <title>Sequencing the genomes of 1000 actinobacteria strains.</title>
        <authorList>
            <person name="Klenk H.-P."/>
        </authorList>
    </citation>
    <scope>NUCLEOTIDE SEQUENCE [LARGE SCALE GENOMIC DNA]</scope>
    <source>
        <strain evidence="1 2">DSM 8803</strain>
    </source>
</reference>
<organism evidence="1 2">
    <name type="scientific">Leucobacter komagatae</name>
    <dbReference type="NCBI Taxonomy" id="55969"/>
    <lineage>
        <taxon>Bacteria</taxon>
        <taxon>Bacillati</taxon>
        <taxon>Actinomycetota</taxon>
        <taxon>Actinomycetes</taxon>
        <taxon>Micrococcales</taxon>
        <taxon>Microbacteriaceae</taxon>
        <taxon>Leucobacter</taxon>
    </lineage>
</organism>
<evidence type="ECO:0000313" key="2">
    <source>
        <dbReference type="Proteomes" id="UP000319094"/>
    </source>
</evidence>
<proteinExistence type="predicted"/>
<comment type="caution">
    <text evidence="1">The sequence shown here is derived from an EMBL/GenBank/DDBJ whole genome shotgun (WGS) entry which is preliminary data.</text>
</comment>
<dbReference type="EMBL" id="VFON01000001">
    <property type="protein sequence ID" value="TQL43646.1"/>
    <property type="molecule type" value="Genomic_DNA"/>
</dbReference>
<evidence type="ECO:0000313" key="1">
    <source>
        <dbReference type="EMBL" id="TQL43646.1"/>
    </source>
</evidence>
<gene>
    <name evidence="1" type="ORF">FB468_1675</name>
</gene>
<dbReference type="InterPro" id="IPR010281">
    <property type="entry name" value="DUF885"/>
</dbReference>
<dbReference type="AlphaFoldDB" id="A0A542Y6F0"/>
<dbReference type="PANTHER" id="PTHR33361">
    <property type="entry name" value="GLR0591 PROTEIN"/>
    <property type="match status" value="1"/>
</dbReference>
<keyword evidence="2" id="KW-1185">Reference proteome</keyword>
<dbReference type="OrthoDB" id="9760040at2"/>
<dbReference type="RefSeq" id="WP_141886934.1">
    <property type="nucleotide sequence ID" value="NZ_BAAAUY010000001.1"/>
</dbReference>
<protein>
    <submittedName>
        <fullName evidence="1">Uncharacterized protein (DUF885 family)</fullName>
    </submittedName>
</protein>
<sequence>MSPQHRTGAISGSRQPTAIDAIAERWLDTEVGLDPVLGTKLGRVESATTFGDYSPDGSAQAAADARAVRSKLERAVPADRTDDITVRELRDRLDVRIARVETGLALRDLTVLETPAQLIRQAFDLMPRAAEGDWEAIARRLAAVPAALSGYVQSLELGASRGNGPARRQVLAVAAQADRFAVEYFSRLGESANDAAQTWPSEGRALVAEVSEGARGAARAYASFARYLREQLAPTANADDAVGRDHYALAARDFLGTDIDADETYEWALVEIDRIAAEQRSTAEAIAPGASPAEAIALLDRDPQKTIHGEEALQRWLQERSDEAIEALDGTVFAIPGELRRLDCRIAPTSEGGIYYTAPSDDFARPGSMWWTVPAGVTEFRTWRELTTVYHEGVPGHHLQLGGAVARRVELNAWRRTRAGTSGHLEGWALYAERLMAELGFLEDPGARLGMLDAQRMRAARVVVDIGLHLGKHAPDGSVWTAERVYDFMASNVTMRPEALRFEVLRYLGWPGQASSYKVGERQWLELRAEAESEPGFTLASFHDRALSLGTLGLDTLQWAMRR</sequence>
<dbReference type="Pfam" id="PF05960">
    <property type="entry name" value="DUF885"/>
    <property type="match status" value="1"/>
</dbReference>
<dbReference type="PANTHER" id="PTHR33361:SF2">
    <property type="entry name" value="DUF885 DOMAIN-CONTAINING PROTEIN"/>
    <property type="match status" value="1"/>
</dbReference>
<name>A0A542Y6F0_9MICO</name>